<evidence type="ECO:0000256" key="2">
    <source>
        <dbReference type="ARBA" id="ARBA00004613"/>
    </source>
</evidence>
<feature type="domain" description="Flagellar basal-body/hook protein C-terminal" evidence="7">
    <location>
        <begin position="489"/>
        <end position="528"/>
    </location>
</feature>
<organism evidence="9 10">
    <name type="scientific">Paenibacillus allorhizosphaerae</name>
    <dbReference type="NCBI Taxonomy" id="2849866"/>
    <lineage>
        <taxon>Bacteria</taxon>
        <taxon>Bacillati</taxon>
        <taxon>Bacillota</taxon>
        <taxon>Bacilli</taxon>
        <taxon>Bacillales</taxon>
        <taxon>Paenibacillaceae</taxon>
        <taxon>Paenibacillus</taxon>
    </lineage>
</organism>
<evidence type="ECO:0000256" key="4">
    <source>
        <dbReference type="ARBA" id="ARBA00016244"/>
    </source>
</evidence>
<comment type="subcellular location">
    <subcellularLocation>
        <location evidence="1">Bacterial flagellum</location>
    </subcellularLocation>
    <subcellularLocation>
        <location evidence="2">Secreted</location>
    </subcellularLocation>
</comment>
<keyword evidence="6" id="KW-0975">Bacterial flagellum</keyword>
<feature type="domain" description="Flagellar hook-associated protein FlgK helical" evidence="8">
    <location>
        <begin position="102"/>
        <end position="298"/>
    </location>
</feature>
<dbReference type="InterPro" id="IPR002371">
    <property type="entry name" value="FlgK"/>
</dbReference>
<evidence type="ECO:0000256" key="1">
    <source>
        <dbReference type="ARBA" id="ARBA00004365"/>
    </source>
</evidence>
<comment type="similarity">
    <text evidence="3">Belongs to the flagella basal body rod proteins family.</text>
</comment>
<evidence type="ECO:0000256" key="3">
    <source>
        <dbReference type="ARBA" id="ARBA00009677"/>
    </source>
</evidence>
<evidence type="ECO:0000259" key="8">
    <source>
        <dbReference type="Pfam" id="PF22638"/>
    </source>
</evidence>
<dbReference type="Pfam" id="PF06429">
    <property type="entry name" value="Flg_bbr_C"/>
    <property type="match status" value="1"/>
</dbReference>
<accession>A0ABM8VRK9</accession>
<dbReference type="RefSeq" id="WP_218102308.1">
    <property type="nucleotide sequence ID" value="NZ_CAJVCE010000026.1"/>
</dbReference>
<evidence type="ECO:0000313" key="10">
    <source>
        <dbReference type="Proteomes" id="UP000730618"/>
    </source>
</evidence>
<name>A0ABM8VRK9_9BACL</name>
<keyword evidence="10" id="KW-1185">Reference proteome</keyword>
<evidence type="ECO:0000256" key="5">
    <source>
        <dbReference type="ARBA" id="ARBA00022525"/>
    </source>
</evidence>
<protein>
    <recommendedName>
        <fullName evidence="4">Flagellar hook-associated protein 1</fullName>
    </recommendedName>
</protein>
<sequence>MRSTFGGIEIAKRSLFTQTAALTTTGHNIANANTKGYSRQVVNMVAAKPIEYPGLQRSTIPGQMGQGVEFDSITRIRERFLDDQFHNENKNLGDWSVRKDTLDKLEAIINEPSDTGIRQTIEGFWNAWEELSKSPENTTARVLVKERALAMTDAFNQTSRQLSDLSGDLTENIGVKVTDANLKISQIAKLNEEIFRVEGLGNDANDLRDQRDLLLDDLSKIMNITYTEDDRGYTVNMGTTQLVSGNTVGTILTSELMQTAAEAGTLNSGEIYGMIQSRDHYVANYQYQLDSMLKTLVTGDMKVTLPEGMVVPEGTELTLVNADGTTQVKRFNGTITERTLGGGTEVVVKGFNGLHQLGYSSSEPIKSGVSFFNLKPGSTEFTAASVTVNPDIVSNVANISTSTRTYLDTDGKEKIVKGNNDMALLLASVRNKRVSFDPDSTGRPVLTDGTFDEFFRSIVGELGVQAQEANRQATNQQILVDQVESQRQAVSGVSLDEEMANMIKFQHAYNAAARSLTTFDEMLDKVINSMGVVGR</sequence>
<evidence type="ECO:0000313" key="9">
    <source>
        <dbReference type="EMBL" id="CAG7655460.1"/>
    </source>
</evidence>
<dbReference type="PANTHER" id="PTHR30033:SF1">
    <property type="entry name" value="FLAGELLAR HOOK-ASSOCIATED PROTEIN 1"/>
    <property type="match status" value="1"/>
</dbReference>
<evidence type="ECO:0000259" key="7">
    <source>
        <dbReference type="Pfam" id="PF06429"/>
    </source>
</evidence>
<dbReference type="InterPro" id="IPR053927">
    <property type="entry name" value="FlgK_helical"/>
</dbReference>
<reference evidence="9 10" key="1">
    <citation type="submission" date="2021-06" db="EMBL/GenBank/DDBJ databases">
        <authorList>
            <person name="Criscuolo A."/>
        </authorList>
    </citation>
    <scope>NUCLEOTIDE SEQUENCE [LARGE SCALE GENOMIC DNA]</scope>
    <source>
        <strain evidence="10">CIP 111802</strain>
    </source>
</reference>
<evidence type="ECO:0000256" key="6">
    <source>
        <dbReference type="ARBA" id="ARBA00023143"/>
    </source>
</evidence>
<dbReference type="NCBIfam" id="TIGR02492">
    <property type="entry name" value="flgK_ends"/>
    <property type="match status" value="1"/>
</dbReference>
<comment type="caution">
    <text evidence="9">The sequence shown here is derived from an EMBL/GenBank/DDBJ whole genome shotgun (WGS) entry which is preliminary data.</text>
</comment>
<proteinExistence type="inferred from homology"/>
<dbReference type="PANTHER" id="PTHR30033">
    <property type="entry name" value="FLAGELLAR HOOK-ASSOCIATED PROTEIN 1"/>
    <property type="match status" value="1"/>
</dbReference>
<dbReference type="Proteomes" id="UP000730618">
    <property type="component" value="Unassembled WGS sequence"/>
</dbReference>
<dbReference type="InterPro" id="IPR010930">
    <property type="entry name" value="Flg_bb/hook_C_dom"/>
</dbReference>
<dbReference type="Pfam" id="PF22638">
    <property type="entry name" value="FlgK_D1"/>
    <property type="match status" value="1"/>
</dbReference>
<gene>
    <name evidence="9" type="ORF">PAECIP111802_06112</name>
</gene>
<dbReference type="EMBL" id="CAJVCE010000026">
    <property type="protein sequence ID" value="CAG7655460.1"/>
    <property type="molecule type" value="Genomic_DNA"/>
</dbReference>
<keyword evidence="5" id="KW-0964">Secreted</keyword>